<proteinExistence type="predicted"/>
<keyword evidence="3" id="KW-1185">Reference proteome</keyword>
<accession>A0A0E0A8N0</accession>
<reference evidence="2" key="2">
    <citation type="submission" date="2018-05" db="EMBL/GenBank/DDBJ databases">
        <title>OgluRS3 (Oryza glumaepatula Reference Sequence Version 3).</title>
        <authorList>
            <person name="Zhang J."/>
            <person name="Kudrna D."/>
            <person name="Lee S."/>
            <person name="Talag J."/>
            <person name="Welchert J."/>
            <person name="Wing R.A."/>
        </authorList>
    </citation>
    <scope>NUCLEOTIDE SEQUENCE [LARGE SCALE GENOMIC DNA]</scope>
</reference>
<sequence length="115" mass="12383">MRVALLLLCVFVSVVGVVRAFAAQGIDALPTIAYEPAGAAKKDSVGGACTVRETETHRGSCRLVGFQSRVYPQYATPMLLYIIRFQPSLQGCKLKSQLLTTASNSLTPNIIQNPI</sequence>
<protein>
    <submittedName>
        <fullName evidence="2">Uncharacterized protein</fullName>
    </submittedName>
</protein>
<evidence type="ECO:0000256" key="1">
    <source>
        <dbReference type="SAM" id="SignalP"/>
    </source>
</evidence>
<dbReference type="HOGENOM" id="CLU_2112700_0_0_1"/>
<dbReference type="Gramene" id="OGLUM06G13090.1">
    <property type="protein sequence ID" value="OGLUM06G13090.1"/>
    <property type="gene ID" value="OGLUM06G13090"/>
</dbReference>
<feature type="chain" id="PRO_5002353616" evidence="1">
    <location>
        <begin position="21"/>
        <end position="115"/>
    </location>
</feature>
<evidence type="ECO:0000313" key="2">
    <source>
        <dbReference type="EnsemblPlants" id="OGLUM06G13090.1"/>
    </source>
</evidence>
<evidence type="ECO:0000313" key="3">
    <source>
        <dbReference type="Proteomes" id="UP000026961"/>
    </source>
</evidence>
<keyword evidence="1" id="KW-0732">Signal</keyword>
<dbReference type="EnsemblPlants" id="OGLUM06G13090.1">
    <property type="protein sequence ID" value="OGLUM06G13090.1"/>
    <property type="gene ID" value="OGLUM06G13090"/>
</dbReference>
<dbReference type="AlphaFoldDB" id="A0A0E0A8N0"/>
<organism evidence="2">
    <name type="scientific">Oryza glumipatula</name>
    <dbReference type="NCBI Taxonomy" id="40148"/>
    <lineage>
        <taxon>Eukaryota</taxon>
        <taxon>Viridiplantae</taxon>
        <taxon>Streptophyta</taxon>
        <taxon>Embryophyta</taxon>
        <taxon>Tracheophyta</taxon>
        <taxon>Spermatophyta</taxon>
        <taxon>Magnoliopsida</taxon>
        <taxon>Liliopsida</taxon>
        <taxon>Poales</taxon>
        <taxon>Poaceae</taxon>
        <taxon>BOP clade</taxon>
        <taxon>Oryzoideae</taxon>
        <taxon>Oryzeae</taxon>
        <taxon>Oryzinae</taxon>
        <taxon>Oryza</taxon>
    </lineage>
</organism>
<name>A0A0E0A8N0_9ORYZ</name>
<reference evidence="2" key="1">
    <citation type="submission" date="2015-04" db="UniProtKB">
        <authorList>
            <consortium name="EnsemblPlants"/>
        </authorList>
    </citation>
    <scope>IDENTIFICATION</scope>
</reference>
<feature type="signal peptide" evidence="1">
    <location>
        <begin position="1"/>
        <end position="20"/>
    </location>
</feature>
<dbReference type="Proteomes" id="UP000026961">
    <property type="component" value="Chromosome 6"/>
</dbReference>